<reference evidence="2 3" key="1">
    <citation type="submission" date="2019-02" db="EMBL/GenBank/DDBJ databases">
        <title>Deep-cultivation of Planctomycetes and their phenomic and genomic characterization uncovers novel biology.</title>
        <authorList>
            <person name="Wiegand S."/>
            <person name="Jogler M."/>
            <person name="Boedeker C."/>
            <person name="Pinto D."/>
            <person name="Vollmers J."/>
            <person name="Rivas-Marin E."/>
            <person name="Kohn T."/>
            <person name="Peeters S.H."/>
            <person name="Heuer A."/>
            <person name="Rast P."/>
            <person name="Oberbeckmann S."/>
            <person name="Bunk B."/>
            <person name="Jeske O."/>
            <person name="Meyerdierks A."/>
            <person name="Storesund J.E."/>
            <person name="Kallscheuer N."/>
            <person name="Luecker S."/>
            <person name="Lage O.M."/>
            <person name="Pohl T."/>
            <person name="Merkel B.J."/>
            <person name="Hornburger P."/>
            <person name="Mueller R.-W."/>
            <person name="Bruemmer F."/>
            <person name="Labrenz M."/>
            <person name="Spormann A.M."/>
            <person name="Op den Camp H."/>
            <person name="Overmann J."/>
            <person name="Amann R."/>
            <person name="Jetten M.S.M."/>
            <person name="Mascher T."/>
            <person name="Medema M.H."/>
            <person name="Devos D.P."/>
            <person name="Kaster A.-K."/>
            <person name="Ovreas L."/>
            <person name="Rohde M."/>
            <person name="Galperin M.Y."/>
            <person name="Jogler C."/>
        </authorList>
    </citation>
    <scope>NUCLEOTIDE SEQUENCE [LARGE SCALE GENOMIC DNA]</scope>
    <source>
        <strain evidence="2 3">K22_7</strain>
    </source>
</reference>
<feature type="compositionally biased region" description="Low complexity" evidence="1">
    <location>
        <begin position="149"/>
        <end position="173"/>
    </location>
</feature>
<accession>A0A517NAB2</accession>
<evidence type="ECO:0000313" key="3">
    <source>
        <dbReference type="Proteomes" id="UP000318538"/>
    </source>
</evidence>
<organism evidence="2 3">
    <name type="scientific">Rubripirellula lacrimiformis</name>
    <dbReference type="NCBI Taxonomy" id="1930273"/>
    <lineage>
        <taxon>Bacteria</taxon>
        <taxon>Pseudomonadati</taxon>
        <taxon>Planctomycetota</taxon>
        <taxon>Planctomycetia</taxon>
        <taxon>Pirellulales</taxon>
        <taxon>Pirellulaceae</taxon>
        <taxon>Rubripirellula</taxon>
    </lineage>
</organism>
<dbReference type="EMBL" id="CP036525">
    <property type="protein sequence ID" value="QDT04076.1"/>
    <property type="molecule type" value="Genomic_DNA"/>
</dbReference>
<gene>
    <name evidence="2" type="ORF">K227x_24640</name>
</gene>
<dbReference type="RefSeq" id="WP_145169612.1">
    <property type="nucleotide sequence ID" value="NZ_CP036525.1"/>
</dbReference>
<name>A0A517NAB2_9BACT</name>
<dbReference type="OrthoDB" id="290280at2"/>
<dbReference type="KEGG" id="rlc:K227x_24640"/>
<proteinExistence type="predicted"/>
<keyword evidence="3" id="KW-1185">Reference proteome</keyword>
<feature type="compositionally biased region" description="Low complexity" evidence="1">
    <location>
        <begin position="181"/>
        <end position="196"/>
    </location>
</feature>
<evidence type="ECO:0000256" key="1">
    <source>
        <dbReference type="SAM" id="MobiDB-lite"/>
    </source>
</evidence>
<dbReference type="AlphaFoldDB" id="A0A517NAB2"/>
<sequence>MAARLSIVMVHSAPPTAAAQRVSEVLVGELIGRPGMDLVLIGPIESLPAESTDRLTLDSISGDVVVMAWRPIEQTMADLAAVNFAGHRSPHEHDLQATATANGDRRIFAFDLSSFAEADPILLSLQRTLQSRGVKTFAIGSLAKPITAPSKPVAAKPVTAPTAAATKTAAPNKAEPEGDSQKQSAAPPAQSTAAKSGRIDLDELLDQLDQSDH</sequence>
<evidence type="ECO:0000313" key="2">
    <source>
        <dbReference type="EMBL" id="QDT04076.1"/>
    </source>
</evidence>
<feature type="region of interest" description="Disordered" evidence="1">
    <location>
        <begin position="149"/>
        <end position="213"/>
    </location>
</feature>
<protein>
    <submittedName>
        <fullName evidence="2">Uncharacterized protein</fullName>
    </submittedName>
</protein>
<dbReference type="Proteomes" id="UP000318538">
    <property type="component" value="Chromosome"/>
</dbReference>